<sequence>MWQIQFSDEAQMSGGAKKITVQSSESLQDATPRNHSVVEVFLHGAQPPTVITRTSQKKSFDTELKISILTNNFSYKYFIKIKYCKPFFFYRSVGLIDFSKKKIGEYHLFVNNLVSSVEIQCIAFVTLNICCSVLESGA</sequence>
<dbReference type="EnsemblPlants" id="Pp3c5_4490V3.2">
    <property type="protein sequence ID" value="Pp3c5_4490V3.2"/>
    <property type="gene ID" value="Pp3c5_4490"/>
</dbReference>
<evidence type="ECO:0000313" key="3">
    <source>
        <dbReference type="Proteomes" id="UP000006727"/>
    </source>
</evidence>
<dbReference type="Gramene" id="Pp3c5_4490V3.2">
    <property type="protein sequence ID" value="Pp3c5_4490V3.2"/>
    <property type="gene ID" value="Pp3c5_4490"/>
</dbReference>
<dbReference type="EnsemblPlants" id="Pp3c5_4490V3.1">
    <property type="protein sequence ID" value="Pp3c5_4490V3.1"/>
    <property type="gene ID" value="Pp3c5_4490"/>
</dbReference>
<dbReference type="InParanoid" id="A0A2K1KIG5"/>
<dbReference type="AlphaFoldDB" id="A0A2K1KIG5"/>
<reference evidence="1 3" key="2">
    <citation type="journal article" date="2018" name="Plant J.">
        <title>The Physcomitrella patens chromosome-scale assembly reveals moss genome structure and evolution.</title>
        <authorList>
            <person name="Lang D."/>
            <person name="Ullrich K.K."/>
            <person name="Murat F."/>
            <person name="Fuchs J."/>
            <person name="Jenkins J."/>
            <person name="Haas F.B."/>
            <person name="Piednoel M."/>
            <person name="Gundlach H."/>
            <person name="Van Bel M."/>
            <person name="Meyberg R."/>
            <person name="Vives C."/>
            <person name="Morata J."/>
            <person name="Symeonidi A."/>
            <person name="Hiss M."/>
            <person name="Muchero W."/>
            <person name="Kamisugi Y."/>
            <person name="Saleh O."/>
            <person name="Blanc G."/>
            <person name="Decker E.L."/>
            <person name="van Gessel N."/>
            <person name="Grimwood J."/>
            <person name="Hayes R.D."/>
            <person name="Graham S.W."/>
            <person name="Gunter L.E."/>
            <person name="McDaniel S.F."/>
            <person name="Hoernstein S.N.W."/>
            <person name="Larsson A."/>
            <person name="Li F.W."/>
            <person name="Perroud P.F."/>
            <person name="Phillips J."/>
            <person name="Ranjan P."/>
            <person name="Rokshar D.S."/>
            <person name="Rothfels C.J."/>
            <person name="Schneider L."/>
            <person name="Shu S."/>
            <person name="Stevenson D.W."/>
            <person name="Thummler F."/>
            <person name="Tillich M."/>
            <person name="Villarreal Aguilar J.C."/>
            <person name="Widiez T."/>
            <person name="Wong G.K."/>
            <person name="Wymore A."/>
            <person name="Zhang Y."/>
            <person name="Zimmer A.D."/>
            <person name="Quatrano R.S."/>
            <person name="Mayer K.F.X."/>
            <person name="Goodstein D."/>
            <person name="Casacuberta J.M."/>
            <person name="Vandepoele K."/>
            <person name="Reski R."/>
            <person name="Cuming A.C."/>
            <person name="Tuskan G.A."/>
            <person name="Maumus F."/>
            <person name="Salse J."/>
            <person name="Schmutz J."/>
            <person name="Rensing S.A."/>
        </authorList>
    </citation>
    <scope>NUCLEOTIDE SEQUENCE [LARGE SCALE GENOMIC DNA]</scope>
    <source>
        <strain evidence="2 3">cv. Gransden 2004</strain>
    </source>
</reference>
<accession>A0A2K1KIG5</accession>
<dbReference type="Proteomes" id="UP000006727">
    <property type="component" value="Chromosome 5"/>
</dbReference>
<reference evidence="1 3" key="1">
    <citation type="journal article" date="2008" name="Science">
        <title>The Physcomitrella genome reveals evolutionary insights into the conquest of land by plants.</title>
        <authorList>
            <person name="Rensing S."/>
            <person name="Lang D."/>
            <person name="Zimmer A."/>
            <person name="Terry A."/>
            <person name="Salamov A."/>
            <person name="Shapiro H."/>
            <person name="Nishiyama T."/>
            <person name="Perroud P.-F."/>
            <person name="Lindquist E."/>
            <person name="Kamisugi Y."/>
            <person name="Tanahashi T."/>
            <person name="Sakakibara K."/>
            <person name="Fujita T."/>
            <person name="Oishi K."/>
            <person name="Shin-I T."/>
            <person name="Kuroki Y."/>
            <person name="Toyoda A."/>
            <person name="Suzuki Y."/>
            <person name="Hashimoto A."/>
            <person name="Yamaguchi K."/>
            <person name="Sugano A."/>
            <person name="Kohara Y."/>
            <person name="Fujiyama A."/>
            <person name="Anterola A."/>
            <person name="Aoki S."/>
            <person name="Ashton N."/>
            <person name="Barbazuk W.B."/>
            <person name="Barker E."/>
            <person name="Bennetzen J."/>
            <person name="Bezanilla M."/>
            <person name="Blankenship R."/>
            <person name="Cho S.H."/>
            <person name="Dutcher S."/>
            <person name="Estelle M."/>
            <person name="Fawcett J.A."/>
            <person name="Gundlach H."/>
            <person name="Hanada K."/>
            <person name="Heyl A."/>
            <person name="Hicks K.A."/>
            <person name="Hugh J."/>
            <person name="Lohr M."/>
            <person name="Mayer K."/>
            <person name="Melkozernov A."/>
            <person name="Murata T."/>
            <person name="Nelson D."/>
            <person name="Pils B."/>
            <person name="Prigge M."/>
            <person name="Reiss B."/>
            <person name="Renner T."/>
            <person name="Rombauts S."/>
            <person name="Rushton P."/>
            <person name="Sanderfoot A."/>
            <person name="Schween G."/>
            <person name="Shiu S.-H."/>
            <person name="Stueber K."/>
            <person name="Theodoulou F.L."/>
            <person name="Tu H."/>
            <person name="Van de Peer Y."/>
            <person name="Verrier P.J."/>
            <person name="Waters E."/>
            <person name="Wood A."/>
            <person name="Yang L."/>
            <person name="Cove D."/>
            <person name="Cuming A."/>
            <person name="Hasebe M."/>
            <person name="Lucas S."/>
            <person name="Mishler D.B."/>
            <person name="Reski R."/>
            <person name="Grigoriev I."/>
            <person name="Quatrano R.S."/>
            <person name="Boore J.L."/>
        </authorList>
    </citation>
    <scope>NUCLEOTIDE SEQUENCE [LARGE SCALE GENOMIC DNA]</scope>
    <source>
        <strain evidence="2 3">cv. Gransden 2004</strain>
    </source>
</reference>
<protein>
    <submittedName>
        <fullName evidence="1 2">Uncharacterized protein</fullName>
    </submittedName>
</protein>
<proteinExistence type="predicted"/>
<dbReference type="Gramene" id="Pp3c5_4490V3.1">
    <property type="protein sequence ID" value="Pp3c5_4490V3.1"/>
    <property type="gene ID" value="Pp3c5_4490"/>
</dbReference>
<gene>
    <name evidence="1" type="ORF">PHYPA_007242</name>
</gene>
<keyword evidence="3" id="KW-1185">Reference proteome</keyword>
<organism evidence="1">
    <name type="scientific">Physcomitrium patens</name>
    <name type="common">Spreading-leaved earth moss</name>
    <name type="synonym">Physcomitrella patens</name>
    <dbReference type="NCBI Taxonomy" id="3218"/>
    <lineage>
        <taxon>Eukaryota</taxon>
        <taxon>Viridiplantae</taxon>
        <taxon>Streptophyta</taxon>
        <taxon>Embryophyta</taxon>
        <taxon>Bryophyta</taxon>
        <taxon>Bryophytina</taxon>
        <taxon>Bryopsida</taxon>
        <taxon>Funariidae</taxon>
        <taxon>Funariales</taxon>
        <taxon>Funariaceae</taxon>
        <taxon>Physcomitrium</taxon>
    </lineage>
</organism>
<evidence type="ECO:0000313" key="1">
    <source>
        <dbReference type="EMBL" id="PNR53567.1"/>
    </source>
</evidence>
<reference evidence="2" key="3">
    <citation type="submission" date="2020-12" db="UniProtKB">
        <authorList>
            <consortium name="EnsemblPlants"/>
        </authorList>
    </citation>
    <scope>IDENTIFICATION</scope>
</reference>
<name>A0A2K1KIG5_PHYPA</name>
<evidence type="ECO:0000313" key="2">
    <source>
        <dbReference type="EnsemblPlants" id="Pp3c5_4490V3.1"/>
    </source>
</evidence>
<dbReference type="EMBL" id="ABEU02000005">
    <property type="protein sequence ID" value="PNR53567.1"/>
    <property type="molecule type" value="Genomic_DNA"/>
</dbReference>